<dbReference type="InterPro" id="IPR033885">
    <property type="entry name" value="AlkB/XylM"/>
</dbReference>
<keyword evidence="8" id="KW-0560">Oxidoreductase</keyword>
<dbReference type="PANTHER" id="PTHR38674">
    <property type="entry name" value="ALKANE 1-MONOOXYGENASE 1"/>
    <property type="match status" value="1"/>
</dbReference>
<evidence type="ECO:0000256" key="1">
    <source>
        <dbReference type="ARBA" id="ARBA00004429"/>
    </source>
</evidence>
<sequence length="93" mass="10752">MQLLETVNYVEHYGLERRPTRPGAYEPVRPRHSWDSAHRLTNWTLFNLGLHADHHTHAGKASPSCSRNRRVRRCPPAIPAWSCWPWCRPSGTG</sequence>
<evidence type="ECO:0000256" key="7">
    <source>
        <dbReference type="ARBA" id="ARBA00022989"/>
    </source>
</evidence>
<dbReference type="GO" id="GO:0046872">
    <property type="term" value="F:metal ion binding"/>
    <property type="evidence" value="ECO:0007669"/>
    <property type="project" value="UniProtKB-KW"/>
</dbReference>
<dbReference type="InterPro" id="IPR005804">
    <property type="entry name" value="FA_desaturase_dom"/>
</dbReference>
<dbReference type="KEGG" id="acru:HHL28_04035"/>
<evidence type="ECO:0000313" key="13">
    <source>
        <dbReference type="EMBL" id="QJE72376.1"/>
    </source>
</evidence>
<keyword evidence="10" id="KW-0503">Monooxygenase</keyword>
<keyword evidence="9" id="KW-0408">Iron</keyword>
<dbReference type="GO" id="GO:0005886">
    <property type="term" value="C:plasma membrane"/>
    <property type="evidence" value="ECO:0007669"/>
    <property type="project" value="UniProtKB-SubCell"/>
</dbReference>
<evidence type="ECO:0000256" key="4">
    <source>
        <dbReference type="ARBA" id="ARBA00022519"/>
    </source>
</evidence>
<evidence type="ECO:0000256" key="8">
    <source>
        <dbReference type="ARBA" id="ARBA00023002"/>
    </source>
</evidence>
<organism evidence="13 14">
    <name type="scientific">Aerophototrophica crusticola</name>
    <dbReference type="NCBI Taxonomy" id="1709002"/>
    <lineage>
        <taxon>Bacteria</taxon>
        <taxon>Pseudomonadati</taxon>
        <taxon>Pseudomonadota</taxon>
        <taxon>Alphaproteobacteria</taxon>
        <taxon>Rhodospirillales</taxon>
        <taxon>Rhodospirillaceae</taxon>
        <taxon>Aerophototrophica</taxon>
    </lineage>
</organism>
<dbReference type="AlphaFoldDB" id="A0A858R5M8"/>
<dbReference type="PANTHER" id="PTHR38674:SF1">
    <property type="entry name" value="ALKANE 1-MONOOXYGENASE 1"/>
    <property type="match status" value="1"/>
</dbReference>
<evidence type="ECO:0000256" key="11">
    <source>
        <dbReference type="ARBA" id="ARBA00023136"/>
    </source>
</evidence>
<evidence type="ECO:0000256" key="3">
    <source>
        <dbReference type="ARBA" id="ARBA00022475"/>
    </source>
</evidence>
<gene>
    <name evidence="13" type="ORF">HHL28_04035</name>
</gene>
<evidence type="ECO:0000313" key="14">
    <source>
        <dbReference type="Proteomes" id="UP000501891"/>
    </source>
</evidence>
<keyword evidence="5" id="KW-0812">Transmembrane</keyword>
<reference evidence="13" key="1">
    <citation type="submission" date="2020-04" db="EMBL/GenBank/DDBJ databases">
        <title>A desert anoxygenic phototrophic bacterium fixes CO2 using RubisCO under aerobic conditions.</title>
        <authorList>
            <person name="Tang K."/>
        </authorList>
    </citation>
    <scope>NUCLEOTIDE SEQUENCE [LARGE SCALE GENOMIC DNA]</scope>
    <source>
        <strain evidence="13">MIMtkB3</strain>
    </source>
</reference>
<keyword evidence="3" id="KW-1003">Cell membrane</keyword>
<keyword evidence="7" id="KW-1133">Transmembrane helix</keyword>
<keyword evidence="4" id="KW-0997">Cell inner membrane</keyword>
<comment type="subcellular location">
    <subcellularLocation>
        <location evidence="1">Cell inner membrane</location>
        <topology evidence="1">Multi-pass membrane protein</topology>
    </subcellularLocation>
</comment>
<evidence type="ECO:0000256" key="9">
    <source>
        <dbReference type="ARBA" id="ARBA00023004"/>
    </source>
</evidence>
<evidence type="ECO:0000256" key="6">
    <source>
        <dbReference type="ARBA" id="ARBA00022723"/>
    </source>
</evidence>
<dbReference type="Proteomes" id="UP000501891">
    <property type="component" value="Chromosome"/>
</dbReference>
<keyword evidence="6" id="KW-0479">Metal-binding</keyword>
<evidence type="ECO:0000256" key="10">
    <source>
        <dbReference type="ARBA" id="ARBA00023033"/>
    </source>
</evidence>
<evidence type="ECO:0000259" key="12">
    <source>
        <dbReference type="Pfam" id="PF00487"/>
    </source>
</evidence>
<dbReference type="GO" id="GO:0004497">
    <property type="term" value="F:monooxygenase activity"/>
    <property type="evidence" value="ECO:0007669"/>
    <property type="project" value="UniProtKB-KW"/>
</dbReference>
<proteinExistence type="inferred from homology"/>
<dbReference type="EMBL" id="CP051775">
    <property type="protein sequence ID" value="QJE72376.1"/>
    <property type="molecule type" value="Genomic_DNA"/>
</dbReference>
<protein>
    <recommendedName>
        <fullName evidence="12">Fatty acid desaturase domain-containing protein</fullName>
    </recommendedName>
</protein>
<feature type="domain" description="Fatty acid desaturase" evidence="12">
    <location>
        <begin position="2"/>
        <end position="69"/>
    </location>
</feature>
<dbReference type="GO" id="GO:0006629">
    <property type="term" value="P:lipid metabolic process"/>
    <property type="evidence" value="ECO:0007669"/>
    <property type="project" value="InterPro"/>
</dbReference>
<name>A0A858R5M8_9PROT</name>
<evidence type="ECO:0000256" key="2">
    <source>
        <dbReference type="ARBA" id="ARBA00010823"/>
    </source>
</evidence>
<keyword evidence="14" id="KW-1185">Reference proteome</keyword>
<comment type="similarity">
    <text evidence="2">Belongs to the fatty acid desaturase type 1 family. AlkB subfamily.</text>
</comment>
<accession>A0A858R5M8</accession>
<evidence type="ECO:0000256" key="5">
    <source>
        <dbReference type="ARBA" id="ARBA00022692"/>
    </source>
</evidence>
<dbReference type="Pfam" id="PF00487">
    <property type="entry name" value="FA_desaturase"/>
    <property type="match status" value="1"/>
</dbReference>
<keyword evidence="11" id="KW-0472">Membrane</keyword>